<dbReference type="Proteomes" id="UP000015347">
    <property type="component" value="Unassembled WGS sequence"/>
</dbReference>
<protein>
    <submittedName>
        <fullName evidence="5">Alginate lyase</fullName>
        <ecNumber evidence="5">4.2.2.3</ecNumber>
    </submittedName>
</protein>
<sequence length="348" mass="37249">MKRTFCLNAALGLAALTAGPVLAQSDEAGSHQGDVTCIDVPEPVVSLSYGSRYTDESEDRSDIDQDANAAVNEALGPIDDFIVDLTARANEAASGGEEAGQAASCVVEALAVWAEADALSEMETMNANISSPSRIGALALAYIRAKQMGEIDRERAELIETWLSARAHHAMDYFDAEAPPKASRNNLRAWAGLAATAVGRTADDEVLTSWRAHTLALVACQADEDGALPLEMDRGPRALHYQLHAVGPLVVSAGLLEQDGYPAFGICDDAVPRIVDFTTRAVEAPELAEEKAGEPQTYQKGEDEVQAFELAWADAYLSFFEDAELARLVEPFRPLGNSKLGGDQSLLW</sequence>
<dbReference type="OrthoDB" id="7210452at2"/>
<dbReference type="GO" id="GO:0045135">
    <property type="term" value="F:poly(beta-D-mannuronate) lyase activity"/>
    <property type="evidence" value="ECO:0007669"/>
    <property type="project" value="UniProtKB-EC"/>
</dbReference>
<keyword evidence="6" id="KW-1185">Reference proteome</keyword>
<comment type="caution">
    <text evidence="5">The sequence shown here is derived from an EMBL/GenBank/DDBJ whole genome shotgun (WGS) entry which is preliminary data.</text>
</comment>
<reference evidence="6" key="1">
    <citation type="journal article" date="2014" name="Stand. Genomic Sci.">
        <title>Genome sequence of the exopolysaccharide-producing Salipiger mucosus type strain (DSM 16094(T)), a moderately halophilic member of the Roseobacter clade.</title>
        <authorList>
            <person name="Riedel T."/>
            <person name="Spring S."/>
            <person name="Fiebig A."/>
            <person name="Petersen J."/>
            <person name="Kyrpides N.C."/>
            <person name="Goker M."/>
            <person name="Klenk H.P."/>
        </authorList>
    </citation>
    <scope>NUCLEOTIDE SEQUENCE [LARGE SCALE GENOMIC DNA]</scope>
    <source>
        <strain evidence="6">DSM 16094</strain>
    </source>
</reference>
<accession>S9S740</accession>
<evidence type="ECO:0000313" key="6">
    <source>
        <dbReference type="Proteomes" id="UP000015347"/>
    </source>
</evidence>
<feature type="chain" id="PRO_5004556640" evidence="3">
    <location>
        <begin position="24"/>
        <end position="348"/>
    </location>
</feature>
<gene>
    <name evidence="5" type="ORF">Salmuc_00826</name>
</gene>
<dbReference type="eggNOG" id="ENOG502ZAMJ">
    <property type="taxonomic scope" value="Bacteria"/>
</dbReference>
<evidence type="ECO:0000256" key="3">
    <source>
        <dbReference type="SAM" id="SignalP"/>
    </source>
</evidence>
<proteinExistence type="predicted"/>
<evidence type="ECO:0000256" key="1">
    <source>
        <dbReference type="ARBA" id="ARBA00022729"/>
    </source>
</evidence>
<dbReference type="HOGENOM" id="CLU_064286_0_0_5"/>
<evidence type="ECO:0000256" key="2">
    <source>
        <dbReference type="ARBA" id="ARBA00023239"/>
    </source>
</evidence>
<dbReference type="Gene3D" id="1.50.10.100">
    <property type="entry name" value="Chondroitin AC/alginate lyase"/>
    <property type="match status" value="1"/>
</dbReference>
<dbReference type="AlphaFoldDB" id="S9S740"/>
<evidence type="ECO:0000313" key="5">
    <source>
        <dbReference type="EMBL" id="EPX86010.1"/>
    </source>
</evidence>
<name>S9S740_9RHOB</name>
<organism evidence="5 6">
    <name type="scientific">Salipiger mucosus DSM 16094</name>
    <dbReference type="NCBI Taxonomy" id="1123237"/>
    <lineage>
        <taxon>Bacteria</taxon>
        <taxon>Pseudomonadati</taxon>
        <taxon>Pseudomonadota</taxon>
        <taxon>Alphaproteobacteria</taxon>
        <taxon>Rhodobacterales</taxon>
        <taxon>Roseobacteraceae</taxon>
        <taxon>Salipiger</taxon>
    </lineage>
</organism>
<keyword evidence="1 3" id="KW-0732">Signal</keyword>
<dbReference type="GO" id="GO:0042597">
    <property type="term" value="C:periplasmic space"/>
    <property type="evidence" value="ECO:0007669"/>
    <property type="project" value="InterPro"/>
</dbReference>
<dbReference type="InterPro" id="IPR008397">
    <property type="entry name" value="Alginate_lyase_dom"/>
</dbReference>
<dbReference type="Pfam" id="PF05426">
    <property type="entry name" value="Alginate_lyase"/>
    <property type="match status" value="1"/>
</dbReference>
<dbReference type="EMBL" id="APVH01000005">
    <property type="protein sequence ID" value="EPX86010.1"/>
    <property type="molecule type" value="Genomic_DNA"/>
</dbReference>
<dbReference type="RefSeq" id="WP_020040796.1">
    <property type="nucleotide sequence ID" value="NZ_KE557273.1"/>
</dbReference>
<dbReference type="SUPFAM" id="SSF48230">
    <property type="entry name" value="Chondroitin AC/alginate lyase"/>
    <property type="match status" value="1"/>
</dbReference>
<dbReference type="EC" id="4.2.2.3" evidence="5"/>
<dbReference type="STRING" id="1123237.Salmuc_00826"/>
<dbReference type="InterPro" id="IPR008929">
    <property type="entry name" value="Chondroitin_lyas"/>
</dbReference>
<feature type="domain" description="Alginate lyase" evidence="4">
    <location>
        <begin position="99"/>
        <end position="286"/>
    </location>
</feature>
<keyword evidence="2 5" id="KW-0456">Lyase</keyword>
<feature type="signal peptide" evidence="3">
    <location>
        <begin position="1"/>
        <end position="23"/>
    </location>
</feature>
<evidence type="ECO:0000259" key="4">
    <source>
        <dbReference type="Pfam" id="PF05426"/>
    </source>
</evidence>